<keyword evidence="8 10" id="KW-0472">Membrane</keyword>
<reference evidence="13 14" key="1">
    <citation type="journal article" date="2019" name="Int. J. Syst. Evol. Microbiol.">
        <title>The Global Catalogue of Microorganisms (GCM) 10K type strain sequencing project: providing services to taxonomists for standard genome sequencing and annotation.</title>
        <authorList>
            <consortium name="The Broad Institute Genomics Platform"/>
            <consortium name="The Broad Institute Genome Sequencing Center for Infectious Disease"/>
            <person name="Wu L."/>
            <person name="Ma J."/>
        </authorList>
    </citation>
    <scope>NUCLEOTIDE SEQUENCE [LARGE SCALE GENOMIC DNA]</scope>
    <source>
        <strain evidence="13 14">JCM 15608</strain>
    </source>
</reference>
<keyword evidence="5 10" id="KW-0812">Transmembrane</keyword>
<keyword evidence="14" id="KW-1185">Reference proteome</keyword>
<proteinExistence type="inferred from homology"/>
<dbReference type="Pfam" id="PF01578">
    <property type="entry name" value="Cytochrom_C_asm"/>
    <property type="match status" value="1"/>
</dbReference>
<feature type="transmembrane region" description="Helical" evidence="10">
    <location>
        <begin position="330"/>
        <end position="348"/>
    </location>
</feature>
<feature type="transmembrane region" description="Helical" evidence="10">
    <location>
        <begin position="226"/>
        <end position="246"/>
    </location>
</feature>
<organism evidence="13 14">
    <name type="scientific">Colwellia asteriadis</name>
    <dbReference type="NCBI Taxonomy" id="517723"/>
    <lineage>
        <taxon>Bacteria</taxon>
        <taxon>Pseudomonadati</taxon>
        <taxon>Pseudomonadota</taxon>
        <taxon>Gammaproteobacteria</taxon>
        <taxon>Alteromonadales</taxon>
        <taxon>Colwelliaceae</taxon>
        <taxon>Colwellia</taxon>
    </lineage>
</organism>
<dbReference type="PANTHER" id="PTHR43653:SF1">
    <property type="entry name" value="CYTOCHROME C-TYPE BIOGENESIS PROTEIN CCMF"/>
    <property type="match status" value="1"/>
</dbReference>
<dbReference type="Proteomes" id="UP001500021">
    <property type="component" value="Unassembled WGS sequence"/>
</dbReference>
<feature type="transmembrane region" description="Helical" evidence="10">
    <location>
        <begin position="60"/>
        <end position="79"/>
    </location>
</feature>
<dbReference type="InterPro" id="IPR032523">
    <property type="entry name" value="CcmF_C"/>
</dbReference>
<feature type="transmembrane region" description="Helical" evidence="10">
    <location>
        <begin position="442"/>
        <end position="460"/>
    </location>
</feature>
<evidence type="ECO:0000256" key="4">
    <source>
        <dbReference type="ARBA" id="ARBA00022519"/>
    </source>
</evidence>
<keyword evidence="6" id="KW-0201">Cytochrome c-type biogenesis</keyword>
<dbReference type="Pfam" id="PF16327">
    <property type="entry name" value="CcmF_C"/>
    <property type="match status" value="1"/>
</dbReference>
<dbReference type="PANTHER" id="PTHR43653">
    <property type="entry name" value="CYTOCHROME C ASSEMBLY PROTEIN-RELATED"/>
    <property type="match status" value="1"/>
</dbReference>
<evidence type="ECO:0000256" key="6">
    <source>
        <dbReference type="ARBA" id="ARBA00022748"/>
    </source>
</evidence>
<accession>A0ABN1L4M3</accession>
<dbReference type="InterPro" id="IPR003567">
    <property type="entry name" value="Cyt_c_biogenesis"/>
</dbReference>
<dbReference type="NCBIfam" id="NF007691">
    <property type="entry name" value="PRK10369.1"/>
    <property type="match status" value="1"/>
</dbReference>
<comment type="subcellular location">
    <subcellularLocation>
        <location evidence="1">Cell inner membrane</location>
        <topology evidence="1">Multi-pass membrane protein</topology>
    </subcellularLocation>
</comment>
<comment type="function">
    <text evidence="9">Required for the biogenesis of c-type cytochromes. Possible subunit of a heme lyase.</text>
</comment>
<evidence type="ECO:0000256" key="5">
    <source>
        <dbReference type="ARBA" id="ARBA00022692"/>
    </source>
</evidence>
<keyword evidence="13" id="KW-0456">Lyase</keyword>
<keyword evidence="4" id="KW-0997">Cell inner membrane</keyword>
<evidence type="ECO:0000259" key="12">
    <source>
        <dbReference type="Pfam" id="PF16327"/>
    </source>
</evidence>
<feature type="transmembrane region" description="Helical" evidence="10">
    <location>
        <begin position="466"/>
        <end position="483"/>
    </location>
</feature>
<dbReference type="PRINTS" id="PR01411">
    <property type="entry name" value="CCMFBIOGNSIS"/>
</dbReference>
<dbReference type="PRINTS" id="PR01410">
    <property type="entry name" value="CCBIOGENESIS"/>
</dbReference>
<evidence type="ECO:0000256" key="7">
    <source>
        <dbReference type="ARBA" id="ARBA00022989"/>
    </source>
</evidence>
<feature type="transmembrane region" description="Helical" evidence="10">
    <location>
        <begin position="266"/>
        <end position="282"/>
    </location>
</feature>
<evidence type="ECO:0000313" key="13">
    <source>
        <dbReference type="EMBL" id="GAA0813844.1"/>
    </source>
</evidence>
<protein>
    <submittedName>
        <fullName evidence="13">Heme lyase CcmF/NrfE family subunit</fullName>
    </submittedName>
</protein>
<feature type="transmembrane region" description="Helical" evidence="10">
    <location>
        <begin position="369"/>
        <end position="390"/>
    </location>
</feature>
<feature type="transmembrane region" description="Helical" evidence="10">
    <location>
        <begin position="630"/>
        <end position="650"/>
    </location>
</feature>
<evidence type="ECO:0000256" key="2">
    <source>
        <dbReference type="ARBA" id="ARBA00009186"/>
    </source>
</evidence>
<feature type="domain" description="Cytochrome c assembly protein" evidence="11">
    <location>
        <begin position="105"/>
        <end position="312"/>
    </location>
</feature>
<dbReference type="InterPro" id="IPR003568">
    <property type="entry name" value="Cyt_c_biogenesis_CcmF"/>
</dbReference>
<evidence type="ECO:0000256" key="10">
    <source>
        <dbReference type="SAM" id="Phobius"/>
    </source>
</evidence>
<feature type="transmembrane region" description="Helical" evidence="10">
    <location>
        <begin position="291"/>
        <end position="310"/>
    </location>
</feature>
<keyword evidence="7 10" id="KW-1133">Transmembrane helix</keyword>
<feature type="transmembrane region" description="Helical" evidence="10">
    <location>
        <begin position="20"/>
        <end position="40"/>
    </location>
</feature>
<dbReference type="InterPro" id="IPR002541">
    <property type="entry name" value="Cyt_c_assembly"/>
</dbReference>
<dbReference type="NCBIfam" id="TIGR00353">
    <property type="entry name" value="nrfE"/>
    <property type="match status" value="1"/>
</dbReference>
<evidence type="ECO:0000256" key="9">
    <source>
        <dbReference type="ARBA" id="ARBA00037230"/>
    </source>
</evidence>
<sequence>MLPNVVPEVIPRLIPELGHLALIIALAFALCLSVIPLIGVHSSNKSSLKKLMSYAKPLTFGMFIFTSISLFILAYSFVIDDFSVKYIAGHSNTHLPYYFKISAVWGGHEGSLLLWVFSLTAWTAAVARFSSAIEEEFIARVLAVMGMIAVGFIAFTVLTSNPFERLWPNAPLEGRDLNPLLQDIGLIIHPPLLYLGYVGFAVAFAFAVAALMMGKMDAAWARWSRPWTVGAWMFLTLGIALGSWWAYYELGWGGWWFWDPVENASFMPWLVGTALIHSLAVTEKRGTFRNWTILLAIFAFGLSLLGTFLVRSGVITSVHSFAADPSRGVFILMILAFAMGGALTLYAFRARTVASFSRFAFYSRETALLLCNVILVIAAVTVLLGTLYPLLVDALGYGKISVGPPYFNAVFVPIMSMLFVIMGIGPMIRWKKAKKGELRKHLVKPSVFSIAFGLLFPVVYAGEFNILVAMGMTLAMWVFLVVVKEVRNQLKASGKLSISHLGMATAHAGIAITIVGVTLVSSYESETNVKLGLDEKVTISGYQIEFKGIKQVEGPNYSAEQGQINVYKNDDFVALLKPERRSYRVQTMGMTEAAIDPGLFRDVYVALGDPIVINGQHDGSWAVRVHYKPFVRWIWLGAIFMALGGVLSMLDKRYRRRKSNTAKEPVVADLLTQPVSNNTKA</sequence>
<gene>
    <name evidence="13" type="ORF">GCM10009111_09790</name>
</gene>
<feature type="transmembrane region" description="Helical" evidence="10">
    <location>
        <begin position="504"/>
        <end position="523"/>
    </location>
</feature>
<evidence type="ECO:0000256" key="1">
    <source>
        <dbReference type="ARBA" id="ARBA00004429"/>
    </source>
</evidence>
<feature type="transmembrane region" description="Helical" evidence="10">
    <location>
        <begin position="194"/>
        <end position="214"/>
    </location>
</feature>
<evidence type="ECO:0000259" key="11">
    <source>
        <dbReference type="Pfam" id="PF01578"/>
    </source>
</evidence>
<comment type="similarity">
    <text evidence="2">Belongs to the CcmF/CycK/Ccl1/NrfE/CcsA family.</text>
</comment>
<evidence type="ECO:0000256" key="8">
    <source>
        <dbReference type="ARBA" id="ARBA00023136"/>
    </source>
</evidence>
<dbReference type="GO" id="GO:0016829">
    <property type="term" value="F:lyase activity"/>
    <property type="evidence" value="ECO:0007669"/>
    <property type="project" value="UniProtKB-KW"/>
</dbReference>
<evidence type="ECO:0000256" key="3">
    <source>
        <dbReference type="ARBA" id="ARBA00022475"/>
    </source>
</evidence>
<evidence type="ECO:0000313" key="14">
    <source>
        <dbReference type="Proteomes" id="UP001500021"/>
    </source>
</evidence>
<feature type="domain" description="Cytochrome c-type biogenesis protein CcmF C-terminal" evidence="12">
    <location>
        <begin position="332"/>
        <end position="652"/>
    </location>
</feature>
<keyword evidence="3" id="KW-1003">Cell membrane</keyword>
<name>A0ABN1L4M3_9GAMM</name>
<dbReference type="EMBL" id="BAAAFA010000003">
    <property type="protein sequence ID" value="GAA0813844.1"/>
    <property type="molecule type" value="Genomic_DNA"/>
</dbReference>
<comment type="caution">
    <text evidence="13">The sequence shown here is derived from an EMBL/GenBank/DDBJ whole genome shotgun (WGS) entry which is preliminary data.</text>
</comment>
<feature type="transmembrane region" description="Helical" evidence="10">
    <location>
        <begin position="137"/>
        <end position="158"/>
    </location>
</feature>
<feature type="transmembrane region" description="Helical" evidence="10">
    <location>
        <begin position="410"/>
        <end position="430"/>
    </location>
</feature>